<dbReference type="EMBL" id="CP002349">
    <property type="protein sequence ID" value="ADR22798.1"/>
    <property type="molecule type" value="Genomic_DNA"/>
</dbReference>
<dbReference type="HOGENOM" id="CLU_120522_2_0_10"/>
<dbReference type="Proteomes" id="UP000008720">
    <property type="component" value="Chromosome"/>
</dbReference>
<accession>E4TRU9</accession>
<proteinExistence type="predicted"/>
<dbReference type="OrthoDB" id="121150at2"/>
<organism evidence="1 2">
    <name type="scientific">Marivirga tractuosa (strain ATCC 23168 / DSM 4126 / NBRC 15989 / NCIMB 1408 / VKM B-1430 / H-43)</name>
    <name type="common">Microscilla tractuosa</name>
    <name type="synonym">Flexibacter tractuosus</name>
    <dbReference type="NCBI Taxonomy" id="643867"/>
    <lineage>
        <taxon>Bacteria</taxon>
        <taxon>Pseudomonadati</taxon>
        <taxon>Bacteroidota</taxon>
        <taxon>Cytophagia</taxon>
        <taxon>Cytophagales</taxon>
        <taxon>Marivirgaceae</taxon>
        <taxon>Marivirga</taxon>
    </lineage>
</organism>
<gene>
    <name evidence="1" type="ordered locus">Ftrac_2820</name>
</gene>
<evidence type="ECO:0000313" key="1">
    <source>
        <dbReference type="EMBL" id="ADR22798.1"/>
    </source>
</evidence>
<dbReference type="InterPro" id="IPR043519">
    <property type="entry name" value="NT_sf"/>
</dbReference>
<sequence>MLNIFNADFKEYIQTLNKYKVSYLLVGGLAVNVYGYRRSTGDMDVFVKADSENHKRMRKVHSEFGMHMGEMEVEEFFVDNDRYDVFTFGVSPVQIDIMTKCKGLKFDEAFDASKIVNIEGVDVRVVSKHDLIVAKQASDRTRDRADIEELKKLKDNL</sequence>
<dbReference type="STRING" id="643867.Ftrac_2820"/>
<dbReference type="RefSeq" id="WP_013454941.1">
    <property type="nucleotide sequence ID" value="NC_014759.1"/>
</dbReference>
<keyword evidence="2" id="KW-1185">Reference proteome</keyword>
<dbReference type="InterPro" id="IPR018700">
    <property type="entry name" value="DUF2204"/>
</dbReference>
<name>E4TRU9_MARTH</name>
<reference evidence="1 2" key="1">
    <citation type="journal article" date="2011" name="Stand. Genomic Sci.">
        <title>Complete genome sequence of Marivirga tractuosa type strain (H-43).</title>
        <authorList>
            <person name="Pagani I."/>
            <person name="Chertkov O."/>
            <person name="Lapidus A."/>
            <person name="Lucas S."/>
            <person name="Del Rio T.G."/>
            <person name="Tice H."/>
            <person name="Copeland A."/>
            <person name="Cheng J.F."/>
            <person name="Nolan M."/>
            <person name="Saunders E."/>
            <person name="Pitluck S."/>
            <person name="Held B."/>
            <person name="Goodwin L."/>
            <person name="Liolios K."/>
            <person name="Ovchinikova G."/>
            <person name="Ivanova N."/>
            <person name="Mavromatis K."/>
            <person name="Pati A."/>
            <person name="Chen A."/>
            <person name="Palaniappan K."/>
            <person name="Land M."/>
            <person name="Hauser L."/>
            <person name="Jeffries C.D."/>
            <person name="Detter J.C."/>
            <person name="Han C."/>
            <person name="Tapia R."/>
            <person name="Ngatchou-Djao O.D."/>
            <person name="Rohde M."/>
            <person name="Goker M."/>
            <person name="Spring S."/>
            <person name="Sikorski J."/>
            <person name="Woyke T."/>
            <person name="Bristow J."/>
            <person name="Eisen J.A."/>
            <person name="Markowitz V."/>
            <person name="Hugenholtz P."/>
            <person name="Klenk H.P."/>
            <person name="Kyrpides N.C."/>
        </authorList>
    </citation>
    <scope>NUCLEOTIDE SEQUENCE [LARGE SCALE GENOMIC DNA]</scope>
    <source>
        <strain evidence="2">ATCC 23168 / DSM 4126 / NBRC 15989 / NCIMB 1408 / VKM B-1430 / H-43</strain>
    </source>
</reference>
<dbReference type="KEGG" id="mtt:Ftrac_2820"/>
<dbReference type="SUPFAM" id="SSF81301">
    <property type="entry name" value="Nucleotidyltransferase"/>
    <property type="match status" value="1"/>
</dbReference>
<protein>
    <submittedName>
        <fullName evidence="1">Uncharacterized protein</fullName>
    </submittedName>
</protein>
<dbReference type="AlphaFoldDB" id="E4TRU9"/>
<dbReference type="eggNOG" id="COG4914">
    <property type="taxonomic scope" value="Bacteria"/>
</dbReference>
<evidence type="ECO:0000313" key="2">
    <source>
        <dbReference type="Proteomes" id="UP000008720"/>
    </source>
</evidence>
<dbReference type="Gene3D" id="3.30.460.40">
    <property type="match status" value="1"/>
</dbReference>
<dbReference type="Pfam" id="PF09970">
    <property type="entry name" value="DUF2204"/>
    <property type="match status" value="1"/>
</dbReference>